<gene>
    <name evidence="17" type="ordered locus">Shel_13450</name>
</gene>
<keyword evidence="7 14" id="KW-0479">Metal-binding</keyword>
<keyword evidence="17" id="KW-0670">Pyruvate</keyword>
<dbReference type="PANTHER" id="PTHR43710">
    <property type="entry name" value="2-HYDROXYACYL-COA LYASE"/>
    <property type="match status" value="1"/>
</dbReference>
<dbReference type="PROSITE" id="PS51379">
    <property type="entry name" value="4FE4S_FER_2"/>
    <property type="match status" value="2"/>
</dbReference>
<dbReference type="Gene3D" id="3.40.50.970">
    <property type="match status" value="2"/>
</dbReference>
<sequence>MELLSGNEAIARGAWEAGATIGVAYPGTPSTETMENFGKYEDVYAEWCTNEKVAVEVGMGASMAGRRVLSTMKHVGVNVAADPLFTAAYTGIGGGFVILAADDPGMHSSQNEQDSRYYAMAAHIPMLDPADSSEALKFTRDAYELSERFDTPVMIRSNVRVSHTRCLVEVGEKVPFEPKPYKKDASKYVMMPLYAKVRRVVLEQRVADMKAFVEECEYNKVVEGADNEIGVICAGSTYQHVIEALPEANVLKIGVSWPLPEKKIRDFAASVKDVYVIEEGSEYLSNQVKALGVTLSETVRPLKPEGELTPGLISYAFGKDIPSHIESPEDLPPRPPALCPGCPHRPVFRELHRIHAIVTGDIGCYTLGALAPLEGIDSVLDMGASVSMAHGVELALQDKAHNPVVAVIGDSTFAHSGASSLLNTVYNCGTGTVCILDNRTTAMTGRQGNPVNGVTLQGRPSRELDLPAFVRSMGVDDVRVVDPQDLEAVKRELGDATKNDHLTVIIFKSPCVLLERKQREKYWINANCRGCGICTTLGCPAISRDSESRLASIDPSLCCGCSQCSQLCPFDAIVHEGK</sequence>
<keyword evidence="10 14" id="KW-0408">Iron</keyword>
<dbReference type="EMBL" id="CP001684">
    <property type="protein sequence ID" value="ACV22368.1"/>
    <property type="molecule type" value="Genomic_DNA"/>
</dbReference>
<feature type="binding site" evidence="15">
    <location>
        <position position="528"/>
    </location>
    <ligand>
        <name>[4Fe-4S] cluster</name>
        <dbReference type="ChEBI" id="CHEBI:49883"/>
        <label>1</label>
    </ligand>
</feature>
<feature type="domain" description="4Fe-4S ferredoxin-type" evidence="16">
    <location>
        <begin position="549"/>
        <end position="578"/>
    </location>
</feature>
<dbReference type="CDD" id="cd02008">
    <property type="entry name" value="TPP_IOR_alpha"/>
    <property type="match status" value="1"/>
</dbReference>
<evidence type="ECO:0000313" key="17">
    <source>
        <dbReference type="EMBL" id="ACV22368.1"/>
    </source>
</evidence>
<dbReference type="Proteomes" id="UP000002026">
    <property type="component" value="Chromosome"/>
</dbReference>
<comment type="function">
    <text evidence="1 14">Catalyzes the ferredoxin-dependent oxidative decarboxylation of arylpyruvates.</text>
</comment>
<dbReference type="AlphaFoldDB" id="C7N633"/>
<evidence type="ECO:0000256" key="15">
    <source>
        <dbReference type="PIRSR" id="PIRSR006439-50"/>
    </source>
</evidence>
<dbReference type="InterPro" id="IPR017900">
    <property type="entry name" value="4Fe4S_Fe_S_CS"/>
</dbReference>
<evidence type="ECO:0000256" key="2">
    <source>
        <dbReference type="ARBA" id="ARBA00011238"/>
    </source>
</evidence>
<dbReference type="STRING" id="471855.Shel_13450"/>
<evidence type="ECO:0000256" key="12">
    <source>
        <dbReference type="ARBA" id="ARBA00030514"/>
    </source>
</evidence>
<evidence type="ECO:0000256" key="7">
    <source>
        <dbReference type="ARBA" id="ARBA00022723"/>
    </source>
</evidence>
<protein>
    <recommendedName>
        <fullName evidence="4 14">Indolepyruvate oxidoreductase subunit IorA</fullName>
        <shortName evidence="14">IOR</shortName>
        <ecNumber evidence="3 14">1.2.7.8</ecNumber>
    </recommendedName>
    <alternativeName>
        <fullName evidence="12 14">Indolepyruvate ferredoxin oxidoreductase subunit alpha</fullName>
    </alternativeName>
</protein>
<evidence type="ECO:0000313" key="18">
    <source>
        <dbReference type="Proteomes" id="UP000002026"/>
    </source>
</evidence>
<evidence type="ECO:0000259" key="16">
    <source>
        <dbReference type="PROSITE" id="PS51379"/>
    </source>
</evidence>
<keyword evidence="11 14" id="KW-0411">Iron-sulfur</keyword>
<dbReference type="KEGG" id="shi:Shel_13450"/>
<comment type="catalytic activity">
    <reaction evidence="13 14">
        <text>indole-3-pyruvate + 2 oxidized [2Fe-2S]-[ferredoxin] + CoA = (indol-3-yl)acetyl-CoA + 2 reduced [2Fe-2S]-[ferredoxin] + CO2 + H(+)</text>
        <dbReference type="Rhea" id="RHEA:12645"/>
        <dbReference type="Rhea" id="RHEA-COMP:10000"/>
        <dbReference type="Rhea" id="RHEA-COMP:10001"/>
        <dbReference type="ChEBI" id="CHEBI:15378"/>
        <dbReference type="ChEBI" id="CHEBI:16526"/>
        <dbReference type="ChEBI" id="CHEBI:17640"/>
        <dbReference type="ChEBI" id="CHEBI:33737"/>
        <dbReference type="ChEBI" id="CHEBI:33738"/>
        <dbReference type="ChEBI" id="CHEBI:57271"/>
        <dbReference type="ChEBI" id="CHEBI:57287"/>
        <dbReference type="EC" id="1.2.7.8"/>
    </reaction>
</comment>
<dbReference type="CDD" id="cd07034">
    <property type="entry name" value="TPP_PYR_PFOR_IOR-alpha_like"/>
    <property type="match status" value="1"/>
</dbReference>
<accession>C7N633</accession>
<feature type="binding site" evidence="15">
    <location>
        <position position="558"/>
    </location>
    <ligand>
        <name>[4Fe-4S] cluster</name>
        <dbReference type="ChEBI" id="CHEBI:49883"/>
        <label>2</label>
    </ligand>
</feature>
<dbReference type="InterPro" id="IPR017721">
    <property type="entry name" value="IorA"/>
</dbReference>
<evidence type="ECO:0000256" key="4">
    <source>
        <dbReference type="ARBA" id="ARBA00017710"/>
    </source>
</evidence>
<dbReference type="Gene3D" id="3.30.70.20">
    <property type="match status" value="1"/>
</dbReference>
<dbReference type="InterPro" id="IPR009014">
    <property type="entry name" value="Transketo_C/PFOR_II"/>
</dbReference>
<dbReference type="PANTHER" id="PTHR43710:SF5">
    <property type="entry name" value="INDOLEPYRUVATE FERREDOXIN OXIDOREDUCTASE ALPHA SUBUNIT"/>
    <property type="match status" value="1"/>
</dbReference>
<dbReference type="GO" id="GO:0030976">
    <property type="term" value="F:thiamine pyrophosphate binding"/>
    <property type="evidence" value="ECO:0007669"/>
    <property type="project" value="InterPro"/>
</dbReference>
<feature type="binding site" evidence="15">
    <location>
        <position position="564"/>
    </location>
    <ligand>
        <name>[4Fe-4S] cluster</name>
        <dbReference type="ChEBI" id="CHEBI:49883"/>
        <label>2</label>
    </ligand>
</feature>
<feature type="binding site" evidence="15">
    <location>
        <position position="534"/>
    </location>
    <ligand>
        <name>[4Fe-4S] cluster</name>
        <dbReference type="ChEBI" id="CHEBI:49883"/>
        <label>1</label>
    </ligand>
</feature>
<evidence type="ECO:0000256" key="8">
    <source>
        <dbReference type="ARBA" id="ARBA00022982"/>
    </source>
</evidence>
<comment type="subunit">
    <text evidence="2">Heterodimer of the IorA and IorB subunits.</text>
</comment>
<keyword evidence="6 14" id="KW-0004">4Fe-4S</keyword>
<evidence type="ECO:0000256" key="13">
    <source>
        <dbReference type="ARBA" id="ARBA00048332"/>
    </source>
</evidence>
<dbReference type="GO" id="GO:0051539">
    <property type="term" value="F:4 iron, 4 sulfur cluster binding"/>
    <property type="evidence" value="ECO:0007669"/>
    <property type="project" value="UniProtKB-UniRule"/>
</dbReference>
<dbReference type="Gene3D" id="3.40.50.920">
    <property type="match status" value="1"/>
</dbReference>
<dbReference type="InterPro" id="IPR002880">
    <property type="entry name" value="Pyrv_Fd/Flavodoxin_OxRdtase_N"/>
</dbReference>
<evidence type="ECO:0000256" key="6">
    <source>
        <dbReference type="ARBA" id="ARBA00022485"/>
    </source>
</evidence>
<dbReference type="PIRSF" id="PIRSF006439">
    <property type="entry name" value="Indolepyruvate_ferr_oxidored"/>
    <property type="match status" value="1"/>
</dbReference>
<dbReference type="FunFam" id="3.40.50.970:FF:000039">
    <property type="entry name" value="Indolepyruvate oxidoreductase subunit IorA"/>
    <property type="match status" value="1"/>
</dbReference>
<keyword evidence="9 14" id="KW-0560">Oxidoreductase</keyword>
<dbReference type="eggNOG" id="COG4231">
    <property type="taxonomic scope" value="Bacteria"/>
</dbReference>
<dbReference type="PROSITE" id="PS00198">
    <property type="entry name" value="4FE4S_FER_1"/>
    <property type="match status" value="1"/>
</dbReference>
<dbReference type="SUPFAM" id="SSF54862">
    <property type="entry name" value="4Fe-4S ferredoxins"/>
    <property type="match status" value="1"/>
</dbReference>
<dbReference type="Pfam" id="PF02775">
    <property type="entry name" value="TPP_enzyme_C"/>
    <property type="match status" value="1"/>
</dbReference>
<dbReference type="SUPFAM" id="SSF52518">
    <property type="entry name" value="Thiamin diphosphate-binding fold (THDP-binding)"/>
    <property type="match status" value="2"/>
</dbReference>
<keyword evidence="8 14" id="KW-0249">Electron transport</keyword>
<dbReference type="GO" id="GO:0000287">
    <property type="term" value="F:magnesium ion binding"/>
    <property type="evidence" value="ECO:0007669"/>
    <property type="project" value="UniProtKB-ARBA"/>
</dbReference>
<evidence type="ECO:0000256" key="3">
    <source>
        <dbReference type="ARBA" id="ARBA00012812"/>
    </source>
</evidence>
<dbReference type="GO" id="GO:0043805">
    <property type="term" value="F:indolepyruvate ferredoxin oxidoreductase activity"/>
    <property type="evidence" value="ECO:0007669"/>
    <property type="project" value="UniProtKB-UniRule"/>
</dbReference>
<keyword evidence="5 14" id="KW-0813">Transport</keyword>
<evidence type="ECO:0000256" key="9">
    <source>
        <dbReference type="ARBA" id="ARBA00023002"/>
    </source>
</evidence>
<dbReference type="InterPro" id="IPR011766">
    <property type="entry name" value="TPP_enzyme_TPP-bd"/>
</dbReference>
<dbReference type="EC" id="1.2.7.8" evidence="3 14"/>
<evidence type="ECO:0000256" key="5">
    <source>
        <dbReference type="ARBA" id="ARBA00022448"/>
    </source>
</evidence>
<dbReference type="SUPFAM" id="SSF52922">
    <property type="entry name" value="TK C-terminal domain-like"/>
    <property type="match status" value="1"/>
</dbReference>
<feature type="binding site" evidence="15">
    <location>
        <position position="568"/>
    </location>
    <ligand>
        <name>[4Fe-4S] cluster</name>
        <dbReference type="ChEBI" id="CHEBI:49883"/>
        <label>1</label>
    </ligand>
</feature>
<feature type="binding site" evidence="15">
    <location>
        <position position="561"/>
    </location>
    <ligand>
        <name>[4Fe-4S] cluster</name>
        <dbReference type="ChEBI" id="CHEBI:49883"/>
        <label>2</label>
    </ligand>
</feature>
<evidence type="ECO:0000256" key="11">
    <source>
        <dbReference type="ARBA" id="ARBA00023014"/>
    </source>
</evidence>
<evidence type="ECO:0000256" key="10">
    <source>
        <dbReference type="ARBA" id="ARBA00023004"/>
    </source>
</evidence>
<feature type="binding site" evidence="15">
    <location>
        <position position="531"/>
    </location>
    <ligand>
        <name>[4Fe-4S] cluster</name>
        <dbReference type="ChEBI" id="CHEBI:49883"/>
        <label>1</label>
    </ligand>
</feature>
<dbReference type="InterPro" id="IPR029061">
    <property type="entry name" value="THDP-binding"/>
</dbReference>
<dbReference type="Pfam" id="PF00037">
    <property type="entry name" value="Fer4"/>
    <property type="match status" value="1"/>
</dbReference>
<dbReference type="InterPro" id="IPR045025">
    <property type="entry name" value="HACL1-like"/>
</dbReference>
<feature type="domain" description="4Fe-4S ferredoxin-type" evidence="16">
    <location>
        <begin position="520"/>
        <end position="547"/>
    </location>
</feature>
<comment type="cofactor">
    <cofactor evidence="14 15">
        <name>[4Fe-4S] cluster</name>
        <dbReference type="ChEBI" id="CHEBI:49883"/>
    </cofactor>
    <text evidence="14 15">Binds 2 [4Fe-4S] clusters. In this family the first cluster has a non-standard and varying [4Fe-4S] binding motif CX(2)CX(2)CX(4-5)CP.</text>
</comment>
<reference evidence="17 18" key="1">
    <citation type="journal article" date="2009" name="Stand. Genomic Sci.">
        <title>Complete genome sequence of Slackia heliotrinireducens type strain (RHS 1).</title>
        <authorList>
            <person name="Pukall R."/>
            <person name="Lapidus A."/>
            <person name="Nolan M."/>
            <person name="Copeland A."/>
            <person name="Glavina Del Rio T."/>
            <person name="Lucas S."/>
            <person name="Chen F."/>
            <person name="Tice H."/>
            <person name="Cheng J.F."/>
            <person name="Chertkov O."/>
            <person name="Bruce D."/>
            <person name="Goodwin L."/>
            <person name="Kuske C."/>
            <person name="Brettin T."/>
            <person name="Detter J.C."/>
            <person name="Han C."/>
            <person name="Pitluck S."/>
            <person name="Pati A."/>
            <person name="Mavrommatis K."/>
            <person name="Ivanova N."/>
            <person name="Ovchinnikova G."/>
            <person name="Chen A."/>
            <person name="Palaniappan K."/>
            <person name="Schneider S."/>
            <person name="Rohde M."/>
            <person name="Chain P."/>
            <person name="D'haeseleer P."/>
            <person name="Goker M."/>
            <person name="Bristow J."/>
            <person name="Eisen J.A."/>
            <person name="Markowitz V."/>
            <person name="Kyrpides N.C."/>
            <person name="Klenk H.P."/>
            <person name="Hugenholtz P."/>
        </authorList>
    </citation>
    <scope>NUCLEOTIDE SEQUENCE [LARGE SCALE GENOMIC DNA]</scope>
    <source>
        <strain evidence="18">ATCC 29202 / DSM 20476 / NCTC 11029 / RHS 1</strain>
    </source>
</reference>
<dbReference type="InterPro" id="IPR017896">
    <property type="entry name" value="4Fe4S_Fe-S-bd"/>
</dbReference>
<name>C7N633_SLAHD</name>
<evidence type="ECO:0000256" key="1">
    <source>
        <dbReference type="ARBA" id="ARBA00002995"/>
    </source>
</evidence>
<evidence type="ECO:0000256" key="14">
    <source>
        <dbReference type="PIRNR" id="PIRNR006439"/>
    </source>
</evidence>
<organism evidence="17 18">
    <name type="scientific">Slackia heliotrinireducens (strain ATCC 29202 / DSM 20476 / NCTC 11029 / RHS 1)</name>
    <name type="common">Peptococcus heliotrinreducens</name>
    <dbReference type="NCBI Taxonomy" id="471855"/>
    <lineage>
        <taxon>Bacteria</taxon>
        <taxon>Bacillati</taxon>
        <taxon>Actinomycetota</taxon>
        <taxon>Coriobacteriia</taxon>
        <taxon>Eggerthellales</taxon>
        <taxon>Eggerthellaceae</taxon>
        <taxon>Slackia</taxon>
    </lineage>
</organism>
<dbReference type="RefSeq" id="WP_012798470.1">
    <property type="nucleotide sequence ID" value="NC_013165.1"/>
</dbReference>
<feature type="binding site" evidence="15">
    <location>
        <position position="539"/>
    </location>
    <ligand>
        <name>[4Fe-4S] cluster</name>
        <dbReference type="ChEBI" id="CHEBI:49883"/>
        <label>2</label>
    </ligand>
</feature>
<proteinExistence type="predicted"/>
<dbReference type="HOGENOM" id="CLU_017727_0_0_11"/>
<keyword evidence="18" id="KW-1185">Reference proteome</keyword>
<dbReference type="Pfam" id="PF01855">
    <property type="entry name" value="POR_N"/>
    <property type="match status" value="1"/>
</dbReference>